<accession>A0A453GK16</accession>
<reference evidence="3" key="3">
    <citation type="journal article" date="2017" name="Nature">
        <title>Genome sequence of the progenitor of the wheat D genome Aegilops tauschii.</title>
        <authorList>
            <person name="Luo M.C."/>
            <person name="Gu Y.Q."/>
            <person name="Puiu D."/>
            <person name="Wang H."/>
            <person name="Twardziok S.O."/>
            <person name="Deal K.R."/>
            <person name="Huo N."/>
            <person name="Zhu T."/>
            <person name="Wang L."/>
            <person name="Wang Y."/>
            <person name="McGuire P.E."/>
            <person name="Liu S."/>
            <person name="Long H."/>
            <person name="Ramasamy R.K."/>
            <person name="Rodriguez J.C."/>
            <person name="Van S.L."/>
            <person name="Yuan L."/>
            <person name="Wang Z."/>
            <person name="Xia Z."/>
            <person name="Xiao L."/>
            <person name="Anderson O.D."/>
            <person name="Ouyang S."/>
            <person name="Liang Y."/>
            <person name="Zimin A.V."/>
            <person name="Pertea G."/>
            <person name="Qi P."/>
            <person name="Bennetzen J.L."/>
            <person name="Dai X."/>
            <person name="Dawson M.W."/>
            <person name="Muller H.G."/>
            <person name="Kugler K."/>
            <person name="Rivarola-Duarte L."/>
            <person name="Spannagl M."/>
            <person name="Mayer K.F.X."/>
            <person name="Lu F.H."/>
            <person name="Bevan M.W."/>
            <person name="Leroy P."/>
            <person name="Li P."/>
            <person name="You F.M."/>
            <person name="Sun Q."/>
            <person name="Liu Z."/>
            <person name="Lyons E."/>
            <person name="Wicker T."/>
            <person name="Salzberg S.L."/>
            <person name="Devos K.M."/>
            <person name="Dvorak J."/>
        </authorList>
    </citation>
    <scope>NUCLEOTIDE SEQUENCE [LARGE SCALE GENOMIC DNA]</scope>
    <source>
        <strain evidence="3">cv. AL8/78</strain>
    </source>
</reference>
<sequence>DRTCSCPQPTLYNETHMRRSRHPLPHPQNNSTLHVCKKDATSAPPRPGRLARGAAVVPKPSGARYGHQGRRHLPLHNPLPRRRQPRPRRRRPARLVHVRGRPAAGGDPVQQPHLPPRQRLPRPGLPRAQLRQRQARQAVHGVPVQPGHRRVRRREPLPHQVRSQHHRREQAGEQGERRGPGGVRAEQAAGVAAPGLHGRCRARGLRPGAAGAGGVCAEGRQQVPPLPPHRRPWRGHLWRRPGVPWPQFTQSMPYTPLVTKGGSPAHYISARFIEVGDTRVPVSEGALATGGVMLSTRLPYAVLRRDVYRPLVDAFTKALAAQHANGAPVARAVEPVAPFGVCYDTKTLGNNLGGYSVPNVQLGLDGGSDTWTMTGKNSMVDVKPGTACVAFVEMKGVEAGDGRAPAVILGGAQMEDFVLDFDMEKKRLGFSRLPHFTGCGGL</sequence>
<dbReference type="GO" id="GO:0006508">
    <property type="term" value="P:proteolysis"/>
    <property type="evidence" value="ECO:0007669"/>
    <property type="project" value="InterPro"/>
</dbReference>
<evidence type="ECO:0000313" key="4">
    <source>
        <dbReference type="Proteomes" id="UP000015105"/>
    </source>
</evidence>
<dbReference type="InterPro" id="IPR021109">
    <property type="entry name" value="Peptidase_aspartic_dom_sf"/>
</dbReference>
<feature type="compositionally biased region" description="Polar residues" evidence="1">
    <location>
        <begin position="1"/>
        <end position="13"/>
    </location>
</feature>
<dbReference type="Proteomes" id="UP000015105">
    <property type="component" value="Chromosome 3D"/>
</dbReference>
<dbReference type="EnsemblPlants" id="AET3Gv21057700.1">
    <property type="protein sequence ID" value="AET3Gv21057700.1"/>
    <property type="gene ID" value="AET3Gv21057700"/>
</dbReference>
<dbReference type="Gramene" id="AET3Gv21057700.1">
    <property type="protein sequence ID" value="AET3Gv21057700.1"/>
    <property type="gene ID" value="AET3Gv21057700"/>
</dbReference>
<reference evidence="3" key="4">
    <citation type="submission" date="2019-03" db="UniProtKB">
        <authorList>
            <consortium name="EnsemblPlants"/>
        </authorList>
    </citation>
    <scope>IDENTIFICATION</scope>
</reference>
<dbReference type="InterPro" id="IPR001461">
    <property type="entry name" value="Aspartic_peptidase_A1"/>
</dbReference>
<dbReference type="Gene3D" id="2.40.70.10">
    <property type="entry name" value="Acid Proteases"/>
    <property type="match status" value="1"/>
</dbReference>
<reference evidence="3" key="5">
    <citation type="journal article" date="2021" name="G3 (Bethesda)">
        <title>Aegilops tauschii genome assembly Aet v5.0 features greater sequence contiguity and improved annotation.</title>
        <authorList>
            <person name="Wang L."/>
            <person name="Zhu T."/>
            <person name="Rodriguez J.C."/>
            <person name="Deal K.R."/>
            <person name="Dubcovsky J."/>
            <person name="McGuire P.E."/>
            <person name="Lux T."/>
            <person name="Spannagl M."/>
            <person name="Mayer K.F.X."/>
            <person name="Baldrich P."/>
            <person name="Meyers B.C."/>
            <person name="Huo N."/>
            <person name="Gu Y.Q."/>
            <person name="Zhou H."/>
            <person name="Devos K.M."/>
            <person name="Bennetzen J.L."/>
            <person name="Unver T."/>
            <person name="Budak H."/>
            <person name="Gulick P.J."/>
            <person name="Galiba G."/>
            <person name="Kalapos B."/>
            <person name="Nelson D.R."/>
            <person name="Li P."/>
            <person name="You F.M."/>
            <person name="Luo M.C."/>
            <person name="Dvorak J."/>
        </authorList>
    </citation>
    <scope>NUCLEOTIDE SEQUENCE [LARGE SCALE GENOMIC DNA]</scope>
    <source>
        <strain evidence="3">cv. AL8/78</strain>
    </source>
</reference>
<organism evidence="3 4">
    <name type="scientific">Aegilops tauschii subsp. strangulata</name>
    <name type="common">Goatgrass</name>
    <dbReference type="NCBI Taxonomy" id="200361"/>
    <lineage>
        <taxon>Eukaryota</taxon>
        <taxon>Viridiplantae</taxon>
        <taxon>Streptophyta</taxon>
        <taxon>Embryophyta</taxon>
        <taxon>Tracheophyta</taxon>
        <taxon>Spermatophyta</taxon>
        <taxon>Magnoliopsida</taxon>
        <taxon>Liliopsida</taxon>
        <taxon>Poales</taxon>
        <taxon>Poaceae</taxon>
        <taxon>BOP clade</taxon>
        <taxon>Pooideae</taxon>
        <taxon>Triticodae</taxon>
        <taxon>Triticeae</taxon>
        <taxon>Triticinae</taxon>
        <taxon>Aegilops</taxon>
    </lineage>
</organism>
<feature type="region of interest" description="Disordered" evidence="1">
    <location>
        <begin position="1"/>
        <end position="184"/>
    </location>
</feature>
<feature type="domain" description="Xylanase inhibitor C-terminal" evidence="2">
    <location>
        <begin position="267"/>
        <end position="431"/>
    </location>
</feature>
<feature type="compositionally biased region" description="Low complexity" evidence="1">
    <location>
        <begin position="121"/>
        <end position="138"/>
    </location>
</feature>
<dbReference type="Pfam" id="PF14541">
    <property type="entry name" value="TAXi_C"/>
    <property type="match status" value="1"/>
</dbReference>
<dbReference type="SUPFAM" id="SSF50630">
    <property type="entry name" value="Acid proteases"/>
    <property type="match status" value="1"/>
</dbReference>
<dbReference type="AlphaFoldDB" id="A0A453GK16"/>
<name>A0A453GK16_AEGTS</name>
<feature type="compositionally biased region" description="Basic and acidic residues" evidence="1">
    <location>
        <begin position="169"/>
        <end position="179"/>
    </location>
</feature>
<dbReference type="GO" id="GO:0004190">
    <property type="term" value="F:aspartic-type endopeptidase activity"/>
    <property type="evidence" value="ECO:0007669"/>
    <property type="project" value="InterPro"/>
</dbReference>
<dbReference type="InterPro" id="IPR032799">
    <property type="entry name" value="TAXi_C"/>
</dbReference>
<feature type="compositionally biased region" description="Basic residues" evidence="1">
    <location>
        <begin position="67"/>
        <end position="100"/>
    </location>
</feature>
<dbReference type="PANTHER" id="PTHR47965:SF35">
    <property type="entry name" value="XYLANASE INHIBITOR"/>
    <property type="match status" value="1"/>
</dbReference>
<keyword evidence="4" id="KW-1185">Reference proteome</keyword>
<evidence type="ECO:0000256" key="1">
    <source>
        <dbReference type="SAM" id="MobiDB-lite"/>
    </source>
</evidence>
<proteinExistence type="predicted"/>
<reference evidence="4" key="1">
    <citation type="journal article" date="2014" name="Science">
        <title>Ancient hybridizations among the ancestral genomes of bread wheat.</title>
        <authorList>
            <consortium name="International Wheat Genome Sequencing Consortium,"/>
            <person name="Marcussen T."/>
            <person name="Sandve S.R."/>
            <person name="Heier L."/>
            <person name="Spannagl M."/>
            <person name="Pfeifer M."/>
            <person name="Jakobsen K.S."/>
            <person name="Wulff B.B."/>
            <person name="Steuernagel B."/>
            <person name="Mayer K.F."/>
            <person name="Olsen O.A."/>
        </authorList>
    </citation>
    <scope>NUCLEOTIDE SEQUENCE [LARGE SCALE GENOMIC DNA]</scope>
    <source>
        <strain evidence="4">cv. AL8/78</strain>
    </source>
</reference>
<evidence type="ECO:0000259" key="2">
    <source>
        <dbReference type="Pfam" id="PF14541"/>
    </source>
</evidence>
<dbReference type="PANTHER" id="PTHR47965">
    <property type="entry name" value="ASPARTYL PROTEASE-RELATED"/>
    <property type="match status" value="1"/>
</dbReference>
<reference evidence="4" key="2">
    <citation type="journal article" date="2017" name="Nat. Plants">
        <title>The Aegilops tauschii genome reveals multiple impacts of transposons.</title>
        <authorList>
            <person name="Zhao G."/>
            <person name="Zou C."/>
            <person name="Li K."/>
            <person name="Wang K."/>
            <person name="Li T."/>
            <person name="Gao L."/>
            <person name="Zhang X."/>
            <person name="Wang H."/>
            <person name="Yang Z."/>
            <person name="Liu X."/>
            <person name="Jiang W."/>
            <person name="Mao L."/>
            <person name="Kong X."/>
            <person name="Jiao Y."/>
            <person name="Jia J."/>
        </authorList>
    </citation>
    <scope>NUCLEOTIDE SEQUENCE [LARGE SCALE GENOMIC DNA]</scope>
    <source>
        <strain evidence="4">cv. AL8/78</strain>
    </source>
</reference>
<dbReference type="STRING" id="200361.A0A453GK16"/>
<evidence type="ECO:0000313" key="3">
    <source>
        <dbReference type="EnsemblPlants" id="AET3Gv21057700.1"/>
    </source>
</evidence>
<protein>
    <recommendedName>
        <fullName evidence="2">Xylanase inhibitor C-terminal domain-containing protein</fullName>
    </recommendedName>
</protein>